<evidence type="ECO:0000256" key="5">
    <source>
        <dbReference type="SAM" id="MobiDB-lite"/>
    </source>
</evidence>
<dbReference type="InterPro" id="IPR006665">
    <property type="entry name" value="OmpA-like"/>
</dbReference>
<dbReference type="InterPro" id="IPR050330">
    <property type="entry name" value="Bact_OuterMem_StrucFunc"/>
</dbReference>
<dbReference type="PROSITE" id="PS51123">
    <property type="entry name" value="OMPA_2"/>
    <property type="match status" value="1"/>
</dbReference>
<evidence type="ECO:0000313" key="9">
    <source>
        <dbReference type="Proteomes" id="UP000305517"/>
    </source>
</evidence>
<dbReference type="InterPro" id="IPR036737">
    <property type="entry name" value="OmpA-like_sf"/>
</dbReference>
<feature type="signal peptide" evidence="6">
    <location>
        <begin position="1"/>
        <end position="25"/>
    </location>
</feature>
<keyword evidence="2 4" id="KW-0472">Membrane</keyword>
<dbReference type="GO" id="GO:0009279">
    <property type="term" value="C:cell outer membrane"/>
    <property type="evidence" value="ECO:0007669"/>
    <property type="project" value="UniProtKB-SubCell"/>
</dbReference>
<dbReference type="PANTHER" id="PTHR30329:SF21">
    <property type="entry name" value="LIPOPROTEIN YIAD-RELATED"/>
    <property type="match status" value="1"/>
</dbReference>
<dbReference type="InterPro" id="IPR006664">
    <property type="entry name" value="OMP_bac"/>
</dbReference>
<dbReference type="Pfam" id="PF00691">
    <property type="entry name" value="OmpA"/>
    <property type="match status" value="1"/>
</dbReference>
<comment type="caution">
    <text evidence="8">The sequence shown here is derived from an EMBL/GenBank/DDBJ whole genome shotgun (WGS) entry which is preliminary data.</text>
</comment>
<evidence type="ECO:0000256" key="3">
    <source>
        <dbReference type="ARBA" id="ARBA00023237"/>
    </source>
</evidence>
<dbReference type="Pfam" id="PF13620">
    <property type="entry name" value="CarboxypepD_reg"/>
    <property type="match status" value="1"/>
</dbReference>
<dbReference type="Gene3D" id="2.60.40.1120">
    <property type="entry name" value="Carboxypeptidase-like, regulatory domain"/>
    <property type="match status" value="1"/>
</dbReference>
<protein>
    <submittedName>
        <fullName evidence="8">OmpA family protein</fullName>
    </submittedName>
</protein>
<dbReference type="AlphaFoldDB" id="A0A5R8WXD4"/>
<evidence type="ECO:0000256" key="2">
    <source>
        <dbReference type="ARBA" id="ARBA00023136"/>
    </source>
</evidence>
<keyword evidence="6" id="KW-0732">Signal</keyword>
<comment type="subcellular location">
    <subcellularLocation>
        <location evidence="1">Cell outer membrane</location>
    </subcellularLocation>
</comment>
<dbReference type="Proteomes" id="UP000305517">
    <property type="component" value="Unassembled WGS sequence"/>
</dbReference>
<keyword evidence="9" id="KW-1185">Reference proteome</keyword>
<dbReference type="PANTHER" id="PTHR30329">
    <property type="entry name" value="STATOR ELEMENT OF FLAGELLAR MOTOR COMPLEX"/>
    <property type="match status" value="1"/>
</dbReference>
<proteinExistence type="predicted"/>
<sequence>MIHAHTLRPLLCWGGLLLTASAVQAQNVNSSIAGSVQSADHQVLSKALVTVVHVPSGAKKATTTDGSGQFALSGLTVGGPYVVQVTQPGFQSRMADNVFLTTDKPTRLSFTLSRPGTRPTVAAAPPTYIKQVPRPDETSAPTTAAPPATSPNPATITASAAAPAPAAANEPPRTYRYKPQYAYTPRKPAPVVKPVTSGHYDAKTGNYIYETGTPVTLKLAGGSQLTGVGQMSTESLLHRFLTDPAAQVDTVDLTKGWLNFDRVFFEPGKATLTPDSKVQLGHIAQIMRAYPKVRIKIGGYTDSTGTYKVNRLLSEARAQAAWAVLVEMGVGASRMDARGYGPRYAIAQNTSEEGRAMNRRLSIKVLQK</sequence>
<feature type="region of interest" description="Disordered" evidence="5">
    <location>
        <begin position="130"/>
        <end position="175"/>
    </location>
</feature>
<dbReference type="RefSeq" id="WP_138075138.1">
    <property type="nucleotide sequence ID" value="NZ_VAJM01000001.1"/>
</dbReference>
<dbReference type="InterPro" id="IPR006690">
    <property type="entry name" value="OMPA-like_CS"/>
</dbReference>
<evidence type="ECO:0000256" key="6">
    <source>
        <dbReference type="SAM" id="SignalP"/>
    </source>
</evidence>
<dbReference type="SUPFAM" id="SSF103088">
    <property type="entry name" value="OmpA-like"/>
    <property type="match status" value="1"/>
</dbReference>
<organism evidence="8 9">
    <name type="scientific">Hymenobacter jeollabukensis</name>
    <dbReference type="NCBI Taxonomy" id="2025313"/>
    <lineage>
        <taxon>Bacteria</taxon>
        <taxon>Pseudomonadati</taxon>
        <taxon>Bacteroidota</taxon>
        <taxon>Cytophagia</taxon>
        <taxon>Cytophagales</taxon>
        <taxon>Hymenobacteraceae</taxon>
        <taxon>Hymenobacter</taxon>
    </lineage>
</organism>
<dbReference type="CDD" id="cd07185">
    <property type="entry name" value="OmpA_C-like"/>
    <property type="match status" value="1"/>
</dbReference>
<feature type="compositionally biased region" description="Low complexity" evidence="5">
    <location>
        <begin position="138"/>
        <end position="172"/>
    </location>
</feature>
<dbReference type="PROSITE" id="PS01068">
    <property type="entry name" value="OMPA_1"/>
    <property type="match status" value="1"/>
</dbReference>
<dbReference type="Gene3D" id="3.30.1330.60">
    <property type="entry name" value="OmpA-like domain"/>
    <property type="match status" value="1"/>
</dbReference>
<name>A0A5R8WXD4_9BACT</name>
<dbReference type="EMBL" id="VAJM01000001">
    <property type="protein sequence ID" value="TLM96892.1"/>
    <property type="molecule type" value="Genomic_DNA"/>
</dbReference>
<dbReference type="InterPro" id="IPR008969">
    <property type="entry name" value="CarboxyPept-like_regulatory"/>
</dbReference>
<keyword evidence="3" id="KW-0998">Cell outer membrane</keyword>
<dbReference type="PRINTS" id="PR01021">
    <property type="entry name" value="OMPADOMAIN"/>
</dbReference>
<evidence type="ECO:0000259" key="7">
    <source>
        <dbReference type="PROSITE" id="PS51123"/>
    </source>
</evidence>
<evidence type="ECO:0000313" key="8">
    <source>
        <dbReference type="EMBL" id="TLM96892.1"/>
    </source>
</evidence>
<reference evidence="8 9" key="1">
    <citation type="submission" date="2019-05" db="EMBL/GenBank/DDBJ databases">
        <title>Hymenobacter edaphi sp. nov., isolated from abandoned arsenic-contaminated farmland soil.</title>
        <authorList>
            <person name="Nie L."/>
        </authorList>
    </citation>
    <scope>NUCLEOTIDE SEQUENCE [LARGE SCALE GENOMIC DNA]</scope>
    <source>
        <strain evidence="8 9">1-3-3-8</strain>
    </source>
</reference>
<dbReference type="OrthoDB" id="9782229at2"/>
<feature type="chain" id="PRO_5024422086" evidence="6">
    <location>
        <begin position="26"/>
        <end position="368"/>
    </location>
</feature>
<dbReference type="SUPFAM" id="SSF49464">
    <property type="entry name" value="Carboxypeptidase regulatory domain-like"/>
    <property type="match status" value="1"/>
</dbReference>
<accession>A0A5R8WXD4</accession>
<feature type="domain" description="OmpA-like" evidence="7">
    <location>
        <begin position="252"/>
        <end position="368"/>
    </location>
</feature>
<gene>
    <name evidence="8" type="ORF">FDY95_02550</name>
</gene>
<evidence type="ECO:0000256" key="4">
    <source>
        <dbReference type="PROSITE-ProRule" id="PRU00473"/>
    </source>
</evidence>
<evidence type="ECO:0000256" key="1">
    <source>
        <dbReference type="ARBA" id="ARBA00004442"/>
    </source>
</evidence>